<dbReference type="Gene3D" id="3.80.10.10">
    <property type="entry name" value="Ribonuclease Inhibitor"/>
    <property type="match status" value="1"/>
</dbReference>
<sequence length="568" mass="65238">MADSVVLVDGISKLPEHIRHHILSFLNPKEAAKTSVLSKAWLSTCRTRPNLHFITRPLNAATTITDTDIDIQVRKRKGNDFMNCINTTLLRYHENKCGIDTLKIRLSEFSAVASDHVNTWLKIAVENGVKNLKIGTNDSFVLPRIIFEAKSLVKLWLGKFQLKPQVIQIISCRGLQKLSLVEVNLDEVMLQRIISNCPLINYLKIEDCTGLVNIKVTKLQKLKELNIGFQESGIVEVEAPSLEDFLYANCTLSSSYSDDEGGPLPLLCWLQIYACKNLKILWLFNVAITEEFLTSIAENFPLLKGLTIQNCNHLQTIKISSHSIKHLTLLTNWELKEVCIDVPSIVRFEYRENSIPLPLFSFTAPLGPWVSNIDLQCLDWDILVISWFARLKELLANLNKSTISLELKFPMTVEEFTEDEMRNSAVFPVPKVQKLSIGFEAMPYLDSIYLVLDGIFWTCRPKTIVQYWHHDSKFSNNTLVKVLFEMLMLSNLKQTKVWQQDLNDVKLEMLENGQRVRFPELLDWETFVKSMKMEESTRSTCLVFHLEWETDVTRKRKRTQLGSSKKVA</sequence>
<keyword evidence="4" id="KW-1185">Reference proteome</keyword>
<dbReference type="Proteomes" id="UP001630127">
    <property type="component" value="Unassembled WGS sequence"/>
</dbReference>
<evidence type="ECO:0000259" key="1">
    <source>
        <dbReference type="Pfam" id="PF00646"/>
    </source>
</evidence>
<dbReference type="InterPro" id="IPR032675">
    <property type="entry name" value="LRR_dom_sf"/>
</dbReference>
<accession>A0ABD2YMV8</accession>
<proteinExistence type="predicted"/>
<dbReference type="EMBL" id="JBJUIK010000013">
    <property type="protein sequence ID" value="KAL3507480.1"/>
    <property type="molecule type" value="Genomic_DNA"/>
</dbReference>
<dbReference type="InterPro" id="IPR053772">
    <property type="entry name" value="At1g61320/At1g61330-like"/>
</dbReference>
<feature type="domain" description="At1g61320/AtMIF1 LRR" evidence="2">
    <location>
        <begin position="273"/>
        <end position="359"/>
    </location>
</feature>
<feature type="domain" description="At1g61320/AtMIF1 LRR" evidence="2">
    <location>
        <begin position="92"/>
        <end position="250"/>
    </location>
</feature>
<evidence type="ECO:0000259" key="2">
    <source>
        <dbReference type="Pfam" id="PF23622"/>
    </source>
</evidence>
<dbReference type="Pfam" id="PF23622">
    <property type="entry name" value="LRR_At1g61320_AtMIF1"/>
    <property type="match status" value="2"/>
</dbReference>
<name>A0ABD2YMV8_9GENT</name>
<dbReference type="AlphaFoldDB" id="A0ABD2YMV8"/>
<dbReference type="SUPFAM" id="SSF81383">
    <property type="entry name" value="F-box domain"/>
    <property type="match status" value="1"/>
</dbReference>
<dbReference type="InterPro" id="IPR036047">
    <property type="entry name" value="F-box-like_dom_sf"/>
</dbReference>
<protein>
    <submittedName>
        <fullName evidence="3">Uncharacterized protein</fullName>
    </submittedName>
</protein>
<dbReference type="Gene3D" id="1.20.1280.50">
    <property type="match status" value="1"/>
</dbReference>
<reference evidence="3 4" key="1">
    <citation type="submission" date="2024-11" db="EMBL/GenBank/DDBJ databases">
        <title>A near-complete genome assembly of Cinchona calisaya.</title>
        <authorList>
            <person name="Lian D.C."/>
            <person name="Zhao X.W."/>
            <person name="Wei L."/>
        </authorList>
    </citation>
    <scope>NUCLEOTIDE SEQUENCE [LARGE SCALE GENOMIC DNA]</scope>
    <source>
        <tissue evidence="3">Nenye</tissue>
    </source>
</reference>
<feature type="domain" description="F-box" evidence="1">
    <location>
        <begin position="11"/>
        <end position="51"/>
    </location>
</feature>
<organism evidence="3 4">
    <name type="scientific">Cinchona calisaya</name>
    <dbReference type="NCBI Taxonomy" id="153742"/>
    <lineage>
        <taxon>Eukaryota</taxon>
        <taxon>Viridiplantae</taxon>
        <taxon>Streptophyta</taxon>
        <taxon>Embryophyta</taxon>
        <taxon>Tracheophyta</taxon>
        <taxon>Spermatophyta</taxon>
        <taxon>Magnoliopsida</taxon>
        <taxon>eudicotyledons</taxon>
        <taxon>Gunneridae</taxon>
        <taxon>Pentapetalae</taxon>
        <taxon>asterids</taxon>
        <taxon>lamiids</taxon>
        <taxon>Gentianales</taxon>
        <taxon>Rubiaceae</taxon>
        <taxon>Cinchonoideae</taxon>
        <taxon>Cinchoneae</taxon>
        <taxon>Cinchona</taxon>
    </lineage>
</organism>
<dbReference type="Pfam" id="PF00646">
    <property type="entry name" value="F-box"/>
    <property type="match status" value="1"/>
</dbReference>
<dbReference type="InterPro" id="IPR055357">
    <property type="entry name" value="LRR_At1g61320_AtMIF1"/>
</dbReference>
<evidence type="ECO:0000313" key="3">
    <source>
        <dbReference type="EMBL" id="KAL3507480.1"/>
    </source>
</evidence>
<evidence type="ECO:0000313" key="4">
    <source>
        <dbReference type="Proteomes" id="UP001630127"/>
    </source>
</evidence>
<gene>
    <name evidence="3" type="ORF">ACH5RR_032862</name>
</gene>
<comment type="caution">
    <text evidence="3">The sequence shown here is derived from an EMBL/GenBank/DDBJ whole genome shotgun (WGS) entry which is preliminary data.</text>
</comment>
<dbReference type="PANTHER" id="PTHR34145">
    <property type="entry name" value="OS02G0105600 PROTEIN"/>
    <property type="match status" value="1"/>
</dbReference>
<dbReference type="SUPFAM" id="SSF52047">
    <property type="entry name" value="RNI-like"/>
    <property type="match status" value="1"/>
</dbReference>
<dbReference type="InterPro" id="IPR001810">
    <property type="entry name" value="F-box_dom"/>
</dbReference>